<dbReference type="PROSITE" id="PS00211">
    <property type="entry name" value="ABC_TRANSPORTER_1"/>
    <property type="match status" value="1"/>
</dbReference>
<dbReference type="RefSeq" id="WP_140595343.1">
    <property type="nucleotide sequence ID" value="NZ_VFWZ01000006.1"/>
</dbReference>
<dbReference type="GO" id="GO:0016887">
    <property type="term" value="F:ATP hydrolysis activity"/>
    <property type="evidence" value="ECO:0007669"/>
    <property type="project" value="InterPro"/>
</dbReference>
<reference evidence="5 6" key="1">
    <citation type="submission" date="2019-06" db="EMBL/GenBank/DDBJ databases">
        <authorList>
            <person name="Meng X."/>
        </authorList>
    </citation>
    <scope>NUCLEOTIDE SEQUENCE [LARGE SCALE GENOMIC DNA]</scope>
    <source>
        <strain evidence="5 6">M625</strain>
    </source>
</reference>
<dbReference type="InterPro" id="IPR003593">
    <property type="entry name" value="AAA+_ATPase"/>
</dbReference>
<proteinExistence type="predicted"/>
<dbReference type="PROSITE" id="PS50893">
    <property type="entry name" value="ABC_TRANSPORTER_2"/>
    <property type="match status" value="1"/>
</dbReference>
<dbReference type="SMART" id="SM00382">
    <property type="entry name" value="AAA"/>
    <property type="match status" value="1"/>
</dbReference>
<dbReference type="Gene3D" id="3.40.50.300">
    <property type="entry name" value="P-loop containing nucleotide triphosphate hydrolases"/>
    <property type="match status" value="1"/>
</dbReference>
<feature type="domain" description="ABC transporter" evidence="4">
    <location>
        <begin position="1"/>
        <end position="234"/>
    </location>
</feature>
<organism evidence="5 6">
    <name type="scientific">Aquimarina algicola</name>
    <dbReference type="NCBI Taxonomy" id="2589995"/>
    <lineage>
        <taxon>Bacteria</taxon>
        <taxon>Pseudomonadati</taxon>
        <taxon>Bacteroidota</taxon>
        <taxon>Flavobacteriia</taxon>
        <taxon>Flavobacteriales</taxon>
        <taxon>Flavobacteriaceae</taxon>
        <taxon>Aquimarina</taxon>
    </lineage>
</organism>
<dbReference type="GO" id="GO:0005524">
    <property type="term" value="F:ATP binding"/>
    <property type="evidence" value="ECO:0007669"/>
    <property type="project" value="UniProtKB-KW"/>
</dbReference>
<accession>A0A504J619</accession>
<evidence type="ECO:0000256" key="1">
    <source>
        <dbReference type="ARBA" id="ARBA00022448"/>
    </source>
</evidence>
<dbReference type="InterPro" id="IPR003439">
    <property type="entry name" value="ABC_transporter-like_ATP-bd"/>
</dbReference>
<dbReference type="Pfam" id="PF00005">
    <property type="entry name" value="ABC_tran"/>
    <property type="match status" value="1"/>
</dbReference>
<keyword evidence="6" id="KW-1185">Reference proteome</keyword>
<comment type="caution">
    <text evidence="5">The sequence shown here is derived from an EMBL/GenBank/DDBJ whole genome shotgun (WGS) entry which is preliminary data.</text>
</comment>
<protein>
    <submittedName>
        <fullName evidence="5">ATP-binding cassette domain-containing protein</fullName>
    </submittedName>
</protein>
<dbReference type="OrthoDB" id="9802264at2"/>
<dbReference type="SUPFAM" id="SSF52540">
    <property type="entry name" value="P-loop containing nucleoside triphosphate hydrolases"/>
    <property type="match status" value="1"/>
</dbReference>
<keyword evidence="3 5" id="KW-0067">ATP-binding</keyword>
<dbReference type="InterPro" id="IPR027417">
    <property type="entry name" value="P-loop_NTPase"/>
</dbReference>
<name>A0A504J619_9FLAO</name>
<evidence type="ECO:0000313" key="6">
    <source>
        <dbReference type="Proteomes" id="UP000315540"/>
    </source>
</evidence>
<dbReference type="Proteomes" id="UP000315540">
    <property type="component" value="Unassembled WGS sequence"/>
</dbReference>
<gene>
    <name evidence="5" type="ORF">FHK87_18920</name>
</gene>
<dbReference type="PANTHER" id="PTHR42781:SF4">
    <property type="entry name" value="SPERMIDINE_PUTRESCINE IMPORT ATP-BINDING PROTEIN POTA"/>
    <property type="match status" value="1"/>
</dbReference>
<dbReference type="PANTHER" id="PTHR42781">
    <property type="entry name" value="SPERMIDINE/PUTRESCINE IMPORT ATP-BINDING PROTEIN POTA"/>
    <property type="match status" value="1"/>
</dbReference>
<evidence type="ECO:0000259" key="4">
    <source>
        <dbReference type="PROSITE" id="PS50893"/>
    </source>
</evidence>
<keyword evidence="1" id="KW-0813">Transport</keyword>
<dbReference type="InterPro" id="IPR017871">
    <property type="entry name" value="ABC_transporter-like_CS"/>
</dbReference>
<evidence type="ECO:0000313" key="5">
    <source>
        <dbReference type="EMBL" id="TPN84035.1"/>
    </source>
</evidence>
<dbReference type="InterPro" id="IPR050093">
    <property type="entry name" value="ABC_SmlMolc_Importer"/>
</dbReference>
<evidence type="ECO:0000256" key="2">
    <source>
        <dbReference type="ARBA" id="ARBA00022741"/>
    </source>
</evidence>
<keyword evidence="2" id="KW-0547">Nucleotide-binding</keyword>
<sequence>MIQISLHKKLQAANGKVSLQIDLDIKKGELITLYGESGVGKTSTLRMIAGLLEPDHGKVIVNNTTWLDTKNKINLKTQKRKIGFVFQEYALFPNMTVRKNLEYALQKNQDKNSIDELIEIVSLQELQHQKPIMLSGGQQQRVALARALVQKPEILLLDEPLAALDAKMRSKLQDYILKVHRQYELTTILVSHDTGEIIKLSDRVHLIKNGKIKTSGSPLDIFTSQHTSAKFTFVGEVISIQKEEVVYIVTVLIGTNVVKIIAQESEVEELEIGNKVMVASKAFNPMIQKII</sequence>
<evidence type="ECO:0000256" key="3">
    <source>
        <dbReference type="ARBA" id="ARBA00022840"/>
    </source>
</evidence>
<dbReference type="EMBL" id="VFWZ01000006">
    <property type="protein sequence ID" value="TPN84035.1"/>
    <property type="molecule type" value="Genomic_DNA"/>
</dbReference>
<dbReference type="AlphaFoldDB" id="A0A504J619"/>